<dbReference type="Gene3D" id="3.90.1150.10">
    <property type="entry name" value="Aspartate Aminotransferase, domain 1"/>
    <property type="match status" value="1"/>
</dbReference>
<sequence>MTKADNTLQKLLEKRRSAGLLRSLKKPTDLIDFCSNDYLGLARSPALRQQIQQAVFQYPALLNGSTGSRLLAGNSALAEELESEIAHFHGAEAALVFNSGYDANVGLLASLPQRGDTLLTDELIHASMIDGARLSLANRFKFRHNDLSDLENRLKSATGAVYVAIESVYSMDGDLAPLPELVHLCERYEAALIVDEAHATGVFGTNGEGLVQALGLEKRVFARVHTFGKALGVHGATVVGSAVLREFLINFARPFVYSTALPPHSLLAIRSVYRFLPQCQALIRQLHALRAYFQEQIGVHLPQTEWTSDQSPILGLVVPGNDACRATATQLQQAGFDIRPILSPTVPAGRERLRICLHAFNSESDIDRLVQTLQEIMYVHE</sequence>
<dbReference type="InterPro" id="IPR004839">
    <property type="entry name" value="Aminotransferase_I/II_large"/>
</dbReference>
<evidence type="ECO:0000313" key="9">
    <source>
        <dbReference type="Proteomes" id="UP001597116"/>
    </source>
</evidence>
<evidence type="ECO:0000256" key="5">
    <source>
        <dbReference type="ARBA" id="ARBA00022898"/>
    </source>
</evidence>
<evidence type="ECO:0000256" key="6">
    <source>
        <dbReference type="RuleBase" id="RU003693"/>
    </source>
</evidence>
<keyword evidence="8" id="KW-0032">Aminotransferase</keyword>
<dbReference type="InterPro" id="IPR015422">
    <property type="entry name" value="PyrdxlP-dep_Trfase_small"/>
</dbReference>
<proteinExistence type="inferred from homology"/>
<dbReference type="InterPro" id="IPR015424">
    <property type="entry name" value="PyrdxlP-dep_Trfase"/>
</dbReference>
<dbReference type="SUPFAM" id="SSF53383">
    <property type="entry name" value="PLP-dependent transferases"/>
    <property type="match status" value="1"/>
</dbReference>
<evidence type="ECO:0000256" key="1">
    <source>
        <dbReference type="ARBA" id="ARBA00001933"/>
    </source>
</evidence>
<dbReference type="InterPro" id="IPR015421">
    <property type="entry name" value="PyrdxlP-dep_Trfase_major"/>
</dbReference>
<dbReference type="EMBL" id="JBHTLP010000019">
    <property type="protein sequence ID" value="MFD1143923.1"/>
    <property type="molecule type" value="Genomic_DNA"/>
</dbReference>
<dbReference type="GO" id="GO:0008483">
    <property type="term" value="F:transaminase activity"/>
    <property type="evidence" value="ECO:0007669"/>
    <property type="project" value="UniProtKB-KW"/>
</dbReference>
<keyword evidence="4" id="KW-0808">Transferase</keyword>
<dbReference type="RefSeq" id="WP_265993539.1">
    <property type="nucleotide sequence ID" value="NZ_CP110973.1"/>
</dbReference>
<dbReference type="PANTHER" id="PTHR13693">
    <property type="entry name" value="CLASS II AMINOTRANSFERASE/8-AMINO-7-OXONONANOATE SYNTHASE"/>
    <property type="match status" value="1"/>
</dbReference>
<gene>
    <name evidence="8" type="ORF">ACFQ4C_22550</name>
</gene>
<reference evidence="9" key="1">
    <citation type="journal article" date="2019" name="Int. J. Syst. Evol. Microbiol.">
        <title>The Global Catalogue of Microorganisms (GCM) 10K type strain sequencing project: providing services to taxonomists for standard genome sequencing and annotation.</title>
        <authorList>
            <consortium name="The Broad Institute Genomics Platform"/>
            <consortium name="The Broad Institute Genome Sequencing Center for Infectious Disease"/>
            <person name="Wu L."/>
            <person name="Ma J."/>
        </authorList>
    </citation>
    <scope>NUCLEOTIDE SEQUENCE [LARGE SCALE GENOMIC DNA]</scope>
    <source>
        <strain evidence="9">CCUG 55608</strain>
    </source>
</reference>
<protein>
    <submittedName>
        <fullName evidence="8">Aminotransferase class I/II-fold pyridoxal phosphate-dependent enzyme</fullName>
    </submittedName>
</protein>
<evidence type="ECO:0000313" key="8">
    <source>
        <dbReference type="EMBL" id="MFD1143923.1"/>
    </source>
</evidence>
<dbReference type="PROSITE" id="PS00599">
    <property type="entry name" value="AA_TRANSFER_CLASS_2"/>
    <property type="match status" value="1"/>
</dbReference>
<comment type="cofactor">
    <cofactor evidence="1 6">
        <name>pyridoxal 5'-phosphate</name>
        <dbReference type="ChEBI" id="CHEBI:597326"/>
    </cofactor>
</comment>
<organism evidence="8 9">
    <name type="scientific">Larkinella insperata</name>
    <dbReference type="NCBI Taxonomy" id="332158"/>
    <lineage>
        <taxon>Bacteria</taxon>
        <taxon>Pseudomonadati</taxon>
        <taxon>Bacteroidota</taxon>
        <taxon>Cytophagia</taxon>
        <taxon>Cytophagales</taxon>
        <taxon>Spirosomataceae</taxon>
        <taxon>Larkinella</taxon>
    </lineage>
</organism>
<dbReference type="InterPro" id="IPR050087">
    <property type="entry name" value="AON_synthase_class-II"/>
</dbReference>
<dbReference type="Pfam" id="PF00155">
    <property type="entry name" value="Aminotran_1_2"/>
    <property type="match status" value="1"/>
</dbReference>
<dbReference type="InterPro" id="IPR001917">
    <property type="entry name" value="Aminotrans_II_pyridoxalP_BS"/>
</dbReference>
<evidence type="ECO:0000256" key="3">
    <source>
        <dbReference type="ARBA" id="ARBA00010008"/>
    </source>
</evidence>
<name>A0ABW3QL37_9BACT</name>
<comment type="similarity">
    <text evidence="3">Belongs to the class-II pyridoxal-phosphate-dependent aminotransferase family. BioF subfamily.</text>
</comment>
<keyword evidence="9" id="KW-1185">Reference proteome</keyword>
<evidence type="ECO:0000256" key="2">
    <source>
        <dbReference type="ARBA" id="ARBA00005189"/>
    </source>
</evidence>
<dbReference type="Gene3D" id="3.40.640.10">
    <property type="entry name" value="Type I PLP-dependent aspartate aminotransferase-like (Major domain)"/>
    <property type="match status" value="1"/>
</dbReference>
<accession>A0ABW3QL37</accession>
<dbReference type="PANTHER" id="PTHR13693:SF77">
    <property type="entry name" value="8-AMINO-7-OXONONANOATE SYNTHASE"/>
    <property type="match status" value="1"/>
</dbReference>
<keyword evidence="5 6" id="KW-0663">Pyridoxal phosphate</keyword>
<feature type="domain" description="Aminotransferase class I/classII large" evidence="7">
    <location>
        <begin position="28"/>
        <end position="373"/>
    </location>
</feature>
<dbReference type="Proteomes" id="UP001597116">
    <property type="component" value="Unassembled WGS sequence"/>
</dbReference>
<comment type="pathway">
    <text evidence="2">Lipid metabolism.</text>
</comment>
<evidence type="ECO:0000259" key="7">
    <source>
        <dbReference type="Pfam" id="PF00155"/>
    </source>
</evidence>
<evidence type="ECO:0000256" key="4">
    <source>
        <dbReference type="ARBA" id="ARBA00022679"/>
    </source>
</evidence>
<comment type="caution">
    <text evidence="8">The sequence shown here is derived from an EMBL/GenBank/DDBJ whole genome shotgun (WGS) entry which is preliminary data.</text>
</comment>